<proteinExistence type="predicted"/>
<name>A0AC35GDG6_9BILA</name>
<dbReference type="Proteomes" id="UP000887580">
    <property type="component" value="Unplaced"/>
</dbReference>
<evidence type="ECO:0000313" key="1">
    <source>
        <dbReference type="Proteomes" id="UP000887580"/>
    </source>
</evidence>
<reference evidence="2" key="1">
    <citation type="submission" date="2022-11" db="UniProtKB">
        <authorList>
            <consortium name="WormBaseParasite"/>
        </authorList>
    </citation>
    <scope>IDENTIFICATION</scope>
</reference>
<sequence length="190" mass="21349">MKGIKNKKKGGNPARTQAQNIQARKNETKQQIAHELSCIPQDARIRRGQNPQVPVAPVDTEAIDKMLNHLQSLAPFNQRWEINAIINSGAFGVVHSVTDVVTKSPGVIKIAKAATDVYVNATAEWEAFLLEKIYKNNHEASVVRILDKGMLQNWDQSQLEFMCLEYVGKERELRCCQISLMGTALFAKKY</sequence>
<evidence type="ECO:0000313" key="2">
    <source>
        <dbReference type="WBParaSite" id="PS1159_v2.g4230.t1"/>
    </source>
</evidence>
<accession>A0AC35GDG6</accession>
<dbReference type="WBParaSite" id="PS1159_v2.g4230.t1">
    <property type="protein sequence ID" value="PS1159_v2.g4230.t1"/>
    <property type="gene ID" value="PS1159_v2.g4230"/>
</dbReference>
<organism evidence="1 2">
    <name type="scientific">Panagrolaimus sp. PS1159</name>
    <dbReference type="NCBI Taxonomy" id="55785"/>
    <lineage>
        <taxon>Eukaryota</taxon>
        <taxon>Metazoa</taxon>
        <taxon>Ecdysozoa</taxon>
        <taxon>Nematoda</taxon>
        <taxon>Chromadorea</taxon>
        <taxon>Rhabditida</taxon>
        <taxon>Tylenchina</taxon>
        <taxon>Panagrolaimomorpha</taxon>
        <taxon>Panagrolaimoidea</taxon>
        <taxon>Panagrolaimidae</taxon>
        <taxon>Panagrolaimus</taxon>
    </lineage>
</organism>
<protein>
    <submittedName>
        <fullName evidence="2">Protein kinase domain-containing protein</fullName>
    </submittedName>
</protein>